<keyword evidence="10" id="KW-0675">Receptor</keyword>
<dbReference type="SUPFAM" id="SSF52058">
    <property type="entry name" value="L domain-like"/>
    <property type="match status" value="3"/>
</dbReference>
<gene>
    <name evidence="15" type="ORF">FSB_LOCUS30494</name>
</gene>
<reference evidence="15" key="1">
    <citation type="submission" date="2018-02" db="EMBL/GenBank/DDBJ databases">
        <authorList>
            <person name="Cohen D.B."/>
            <person name="Kent A.D."/>
        </authorList>
    </citation>
    <scope>NUCLEOTIDE SEQUENCE</scope>
</reference>
<dbReference type="InterPro" id="IPR032675">
    <property type="entry name" value="LRR_dom_sf"/>
</dbReference>
<dbReference type="Gene3D" id="3.80.10.10">
    <property type="entry name" value="Ribonuclease Inhibitor"/>
    <property type="match status" value="7"/>
</dbReference>
<dbReference type="Pfam" id="PF00560">
    <property type="entry name" value="LRR_1"/>
    <property type="match status" value="12"/>
</dbReference>
<evidence type="ECO:0000259" key="14">
    <source>
        <dbReference type="SMART" id="SM00672"/>
    </source>
</evidence>
<dbReference type="Pfam" id="PF13855">
    <property type="entry name" value="LRR_8"/>
    <property type="match status" value="2"/>
</dbReference>
<feature type="signal peptide" evidence="13">
    <location>
        <begin position="1"/>
        <end position="27"/>
    </location>
</feature>
<dbReference type="Pfam" id="PF08263">
    <property type="entry name" value="LRRNT_2"/>
    <property type="match status" value="1"/>
</dbReference>
<evidence type="ECO:0000256" key="3">
    <source>
        <dbReference type="ARBA" id="ARBA00022475"/>
    </source>
</evidence>
<comment type="subcellular location">
    <subcellularLocation>
        <location evidence="1">Cell membrane</location>
        <topology evidence="1">Single-pass type I membrane protein</topology>
    </subcellularLocation>
</comment>
<keyword evidence="7" id="KW-0677">Repeat</keyword>
<evidence type="ECO:0000256" key="1">
    <source>
        <dbReference type="ARBA" id="ARBA00004251"/>
    </source>
</evidence>
<dbReference type="EMBL" id="OIVN01002324">
    <property type="protein sequence ID" value="SPD02612.1"/>
    <property type="molecule type" value="Genomic_DNA"/>
</dbReference>
<evidence type="ECO:0000256" key="13">
    <source>
        <dbReference type="SAM" id="SignalP"/>
    </source>
</evidence>
<evidence type="ECO:0000256" key="2">
    <source>
        <dbReference type="ARBA" id="ARBA00009592"/>
    </source>
</evidence>
<evidence type="ECO:0000256" key="12">
    <source>
        <dbReference type="SAM" id="Phobius"/>
    </source>
</evidence>
<evidence type="ECO:0000256" key="4">
    <source>
        <dbReference type="ARBA" id="ARBA00022614"/>
    </source>
</evidence>
<keyword evidence="9 12" id="KW-0472">Membrane</keyword>
<keyword evidence="4" id="KW-0433">Leucine-rich repeat</keyword>
<name>A0A2N9GSG4_FAGSY</name>
<feature type="transmembrane region" description="Helical" evidence="12">
    <location>
        <begin position="868"/>
        <end position="890"/>
    </location>
</feature>
<dbReference type="SMART" id="SM00369">
    <property type="entry name" value="LRR_TYP"/>
    <property type="match status" value="11"/>
</dbReference>
<dbReference type="InterPro" id="IPR013210">
    <property type="entry name" value="LRR_N_plant-typ"/>
</dbReference>
<dbReference type="Pfam" id="PF05686">
    <property type="entry name" value="Glyco_transf_90"/>
    <property type="match status" value="1"/>
</dbReference>
<dbReference type="PANTHER" id="PTHR48063:SF98">
    <property type="entry name" value="LRR RECEPTOR-LIKE SERINE_THREONINE-PROTEIN KINASE FLS2"/>
    <property type="match status" value="1"/>
</dbReference>
<dbReference type="SMART" id="SM00672">
    <property type="entry name" value="CAP10"/>
    <property type="match status" value="1"/>
</dbReference>
<evidence type="ECO:0000256" key="8">
    <source>
        <dbReference type="ARBA" id="ARBA00022989"/>
    </source>
</evidence>
<protein>
    <recommendedName>
        <fullName evidence="14">Glycosyl transferase CAP10 domain-containing protein</fullName>
    </recommendedName>
</protein>
<keyword evidence="3" id="KW-1003">Cell membrane</keyword>
<dbReference type="InterPro" id="IPR001611">
    <property type="entry name" value="Leu-rich_rpt"/>
</dbReference>
<proteinExistence type="inferred from homology"/>
<feature type="chain" id="PRO_5014880046" description="Glycosyl transferase CAP10 domain-containing protein" evidence="13">
    <location>
        <begin position="28"/>
        <end position="1233"/>
    </location>
</feature>
<evidence type="ECO:0000256" key="11">
    <source>
        <dbReference type="ARBA" id="ARBA00023180"/>
    </source>
</evidence>
<evidence type="ECO:0000313" key="15">
    <source>
        <dbReference type="EMBL" id="SPD02612.1"/>
    </source>
</evidence>
<dbReference type="FunFam" id="3.80.10.10:FF:000095">
    <property type="entry name" value="LRR receptor-like serine/threonine-protein kinase GSO1"/>
    <property type="match status" value="1"/>
</dbReference>
<keyword evidence="6 13" id="KW-0732">Signal</keyword>
<keyword evidence="8 12" id="KW-1133">Transmembrane helix</keyword>
<evidence type="ECO:0000256" key="6">
    <source>
        <dbReference type="ARBA" id="ARBA00022729"/>
    </source>
</evidence>
<dbReference type="InterPro" id="IPR046956">
    <property type="entry name" value="RLP23-like"/>
</dbReference>
<dbReference type="InterPro" id="IPR003591">
    <property type="entry name" value="Leu-rich_rpt_typical-subtyp"/>
</dbReference>
<evidence type="ECO:0000256" key="9">
    <source>
        <dbReference type="ARBA" id="ARBA00023136"/>
    </source>
</evidence>
<dbReference type="FunFam" id="3.80.10.10:FF:000111">
    <property type="entry name" value="LRR receptor-like serine/threonine-protein kinase ERECTA"/>
    <property type="match status" value="1"/>
</dbReference>
<sequence length="1233" mass="140378">MDASLRPVTFLFLVFLIIIHPNFFCNGDSQSQIRCIQSERNALLNFKQHLQDPSNRLVSWAGNGDCCQWMGVVCHNVTGHVHQLHLRSFPPIWDEFTADEEQYVAQSQAYGRSMFGGKLNPSLLDLKYLNYLDLSYNNFSGTQIPKFLGSMESLRYLNLSHAGFGGVIPHQLGNLSNLQYLNLEGDGYLHLYVNNLQWLSGLPLLQHLDMSFVNLSEASDWLQVTNKLPSLLELRLSGCGLRFIPPTPSVNFSSLTTLDLSGNRFENTLILSWIVGLRNLVFLDLSNTFFQGGPIPVVLQNMTSLRHLDLSYNYFNHSIPNWLYSFSRLEFLNLGSNNLQGTIPVLQNMTSLRHLDLSENYFNHSIPNWLYSFSRLEFLNLGSNNLQGTIPVLQNMTSLRHLDLSENYFNHSIPNWLYSFSRLEFLNLGSNNLQGTIPVLQNMTSLRHLDLSENYFNHSIPNWLYSFSRLEFLNLGSNNLQGTISSAIANLTSAISIDFSSNEFSGIKLAIMEFRVKLSPMAFFTEASSVFGHIQHRGFRYGSSFILELDFSEKYMVVGQSGSTWRALNLGNNNFTGNIPASMGSLTFLKSLHLHSNKLSCKLPSSLKSCKELVIIDLSENEFVGFVPSWIGHRLLSLVILNLRSNNFHGHIPKELCALTSLQILDLSHNKLSGSIPRCVKNFTAMATKIDSIQGWYQIYSLYILYSPPESTLLVIKGTVNEYSTILRLVQSIDFSKNSLSGEIPEEVTSLQGLQSLNLSYNLLIGSIPGNIGTMGSLESIDFSVNQLSGQIPSSMSSLTFLNHLNLSNNNLIGKIPLSTQLQSFDASSFSGNKLCGKPLTNNCPINGVKPNNENIGSKDTGGLEVDWFYVSMALGFVVGFWGVCGPLLLNKQWRIMYFQFLDHMGYKLKDVLSLLVILNGKAYVERYQRAFQTRDVFTLWGILQLLQRYPGKVPDLELMFDCVDWSVIRTRDYAVSNSTGPPPLFRYCGDDDTLDIVFPDWSFWGWAEINIKPWKSLLKDLKEGNKRMRWMDREPYAYWKGNPTVALIRQQLIKCNVSDNQDWNARVYAQPHYYDFFTRGLMPVHHYWPIRNDDKCKSIKFAVDWGNSHKQKAQGIGKAASDFIQEELKMEYVYDYMFHLLNEYAKLLTFKPIRPRKAIELCAETMACQAEGLQKKFFMESLENGPSYTSPCTMPNPYDPPSLHAILKRKENSIKQVELWEKNFWDNQNKQT</sequence>
<evidence type="ECO:0000256" key="10">
    <source>
        <dbReference type="ARBA" id="ARBA00023170"/>
    </source>
</evidence>
<dbReference type="PRINTS" id="PR00019">
    <property type="entry name" value="LEURICHRPT"/>
</dbReference>
<dbReference type="InterPro" id="IPR006598">
    <property type="entry name" value="CAP10"/>
</dbReference>
<organism evidence="15">
    <name type="scientific">Fagus sylvatica</name>
    <name type="common">Beechnut</name>
    <dbReference type="NCBI Taxonomy" id="28930"/>
    <lineage>
        <taxon>Eukaryota</taxon>
        <taxon>Viridiplantae</taxon>
        <taxon>Streptophyta</taxon>
        <taxon>Embryophyta</taxon>
        <taxon>Tracheophyta</taxon>
        <taxon>Spermatophyta</taxon>
        <taxon>Magnoliopsida</taxon>
        <taxon>eudicotyledons</taxon>
        <taxon>Gunneridae</taxon>
        <taxon>Pentapetalae</taxon>
        <taxon>rosids</taxon>
        <taxon>fabids</taxon>
        <taxon>Fagales</taxon>
        <taxon>Fagaceae</taxon>
        <taxon>Fagus</taxon>
    </lineage>
</organism>
<keyword evidence="11" id="KW-0325">Glycoprotein</keyword>
<keyword evidence="5 12" id="KW-0812">Transmembrane</keyword>
<accession>A0A2N9GSG4</accession>
<dbReference type="PANTHER" id="PTHR48063">
    <property type="entry name" value="LRR RECEPTOR-LIKE KINASE"/>
    <property type="match status" value="1"/>
</dbReference>
<feature type="domain" description="Glycosyl transferase CAP10" evidence="14">
    <location>
        <begin position="953"/>
        <end position="1152"/>
    </location>
</feature>
<dbReference type="AlphaFoldDB" id="A0A2N9GSG4"/>
<comment type="similarity">
    <text evidence="2">Belongs to the RLP family.</text>
</comment>
<evidence type="ECO:0000256" key="5">
    <source>
        <dbReference type="ARBA" id="ARBA00022692"/>
    </source>
</evidence>
<evidence type="ECO:0000256" key="7">
    <source>
        <dbReference type="ARBA" id="ARBA00022737"/>
    </source>
</evidence>
<dbReference type="GO" id="GO:0005886">
    <property type="term" value="C:plasma membrane"/>
    <property type="evidence" value="ECO:0007669"/>
    <property type="project" value="UniProtKB-SubCell"/>
</dbReference>